<name>A0A8D8L0S3_CULPI</name>
<protein>
    <submittedName>
        <fullName evidence="1">(northern house mosquito) hypothetical protein</fullName>
    </submittedName>
</protein>
<sequence length="388" mass="43770">MLLVMAVVIVAVRRSTSPEDGGHGGTGRQLRVDAVPPLDLGLVVDRAVVIASYVIVQTIAIAHTAVVDVVVDAVQVGRMVGRVRRRQRHHGPLVVRHRRHAHLAGRIRRHVALAPTAAQRRGLLPRTEKTSARVVTNLTARRRRVVVPARRTARPFRTRARVPIVDRPPVVIPCRRRSRTRQQRVALRPVPLQIPTTFVVDCGHRRRRRSSPRANIRRFVEGPLLLLLLLAVQAQLVLGKVVVGVDCSDATVDQTTGFGVTVGSGRVHARWRRSRRMFQLFVHVVVRTVRVRARRGADEEGRRAGHRVAARVVELLGVVQLLHVVMVVVVVMMPHHQRVVPQVDVRVLVRHRVRRRVHTCCVQMVRRTAAGWRLARQEVLHFPLVFPH</sequence>
<organism evidence="1">
    <name type="scientific">Culex pipiens</name>
    <name type="common">House mosquito</name>
    <dbReference type="NCBI Taxonomy" id="7175"/>
    <lineage>
        <taxon>Eukaryota</taxon>
        <taxon>Metazoa</taxon>
        <taxon>Ecdysozoa</taxon>
        <taxon>Arthropoda</taxon>
        <taxon>Hexapoda</taxon>
        <taxon>Insecta</taxon>
        <taxon>Pterygota</taxon>
        <taxon>Neoptera</taxon>
        <taxon>Endopterygota</taxon>
        <taxon>Diptera</taxon>
        <taxon>Nematocera</taxon>
        <taxon>Culicoidea</taxon>
        <taxon>Culicidae</taxon>
        <taxon>Culicinae</taxon>
        <taxon>Culicini</taxon>
        <taxon>Culex</taxon>
        <taxon>Culex</taxon>
    </lineage>
</organism>
<dbReference type="EMBL" id="HBUE01238459">
    <property type="protein sequence ID" value="CAG6548157.1"/>
    <property type="molecule type" value="Transcribed_RNA"/>
</dbReference>
<dbReference type="AlphaFoldDB" id="A0A8D8L0S3"/>
<dbReference type="EMBL" id="HBUE01345431">
    <property type="protein sequence ID" value="CAG6600375.1"/>
    <property type="molecule type" value="Transcribed_RNA"/>
</dbReference>
<evidence type="ECO:0000313" key="1">
    <source>
        <dbReference type="EMBL" id="CAG6600375.1"/>
    </source>
</evidence>
<reference evidence="1" key="1">
    <citation type="submission" date="2021-05" db="EMBL/GenBank/DDBJ databases">
        <authorList>
            <person name="Alioto T."/>
            <person name="Alioto T."/>
            <person name="Gomez Garrido J."/>
        </authorList>
    </citation>
    <scope>NUCLEOTIDE SEQUENCE</scope>
</reference>
<proteinExistence type="predicted"/>
<accession>A0A8D8L0S3</accession>